<sequence length="186" mass="19298">MGGVEGGRRSGEDGGQVGLLDGIHSKAGVAGLEKGRKPDGRGSVRAESKQGAQAKGTSSPARAQTLRNALRAGLEMESSGSVPWLRSTLEEGRRSRGRKMAGEELGADAPTALTTVEARAGARVGHGDLLLSARAKEGPSRRGSCRGGCVAPWEREEIPSLLSCGRRRSSTGETAGRKRKGGGWLI</sequence>
<reference evidence="3" key="1">
    <citation type="submission" date="2015-12" db="EMBL/GenBank/DDBJ databases">
        <title>Update maize B73 reference genome by single molecule sequencing technologies.</title>
        <authorList>
            <consortium name="Maize Genome Sequencing Project"/>
            <person name="Ware D."/>
        </authorList>
    </citation>
    <scope>NUCLEOTIDE SEQUENCE [LARGE SCALE GENOMIC DNA]</scope>
    <source>
        <strain evidence="3">cv. B73</strain>
    </source>
</reference>
<feature type="region of interest" description="Disordered" evidence="1">
    <location>
        <begin position="165"/>
        <end position="186"/>
    </location>
</feature>
<feature type="region of interest" description="Disordered" evidence="1">
    <location>
        <begin position="1"/>
        <end position="110"/>
    </location>
</feature>
<name>A0A804LSR5_MAIZE</name>
<accession>A0A804LSR5</accession>
<evidence type="ECO:0000256" key="1">
    <source>
        <dbReference type="SAM" id="MobiDB-lite"/>
    </source>
</evidence>
<reference evidence="2" key="2">
    <citation type="submission" date="2019-07" db="EMBL/GenBank/DDBJ databases">
        <authorList>
            <person name="Seetharam A."/>
            <person name="Woodhouse M."/>
            <person name="Cannon E."/>
        </authorList>
    </citation>
    <scope>NUCLEOTIDE SEQUENCE [LARGE SCALE GENOMIC DNA]</scope>
    <source>
        <strain evidence="2">cv. B73</strain>
    </source>
</reference>
<dbReference type="EnsemblPlants" id="Zm00001eb033800_T001">
    <property type="protein sequence ID" value="Zm00001eb033800_P001"/>
    <property type="gene ID" value="Zm00001eb033800"/>
</dbReference>
<reference evidence="2" key="3">
    <citation type="submission" date="2021-05" db="UniProtKB">
        <authorList>
            <consortium name="EnsemblPlants"/>
        </authorList>
    </citation>
    <scope>IDENTIFICATION</scope>
    <source>
        <strain evidence="2">cv. B73</strain>
    </source>
</reference>
<dbReference type="InParanoid" id="A0A804LSR5"/>
<keyword evidence="3" id="KW-1185">Reference proteome</keyword>
<feature type="compositionally biased region" description="Basic residues" evidence="1">
    <location>
        <begin position="177"/>
        <end position="186"/>
    </location>
</feature>
<evidence type="ECO:0000313" key="3">
    <source>
        <dbReference type="Proteomes" id="UP000007305"/>
    </source>
</evidence>
<protein>
    <submittedName>
        <fullName evidence="2">Uncharacterized protein</fullName>
    </submittedName>
</protein>
<organism evidence="2 3">
    <name type="scientific">Zea mays</name>
    <name type="common">Maize</name>
    <dbReference type="NCBI Taxonomy" id="4577"/>
    <lineage>
        <taxon>Eukaryota</taxon>
        <taxon>Viridiplantae</taxon>
        <taxon>Streptophyta</taxon>
        <taxon>Embryophyta</taxon>
        <taxon>Tracheophyta</taxon>
        <taxon>Spermatophyta</taxon>
        <taxon>Magnoliopsida</taxon>
        <taxon>Liliopsida</taxon>
        <taxon>Poales</taxon>
        <taxon>Poaceae</taxon>
        <taxon>PACMAD clade</taxon>
        <taxon>Panicoideae</taxon>
        <taxon>Andropogonodae</taxon>
        <taxon>Andropogoneae</taxon>
        <taxon>Tripsacinae</taxon>
        <taxon>Zea</taxon>
    </lineage>
</organism>
<feature type="compositionally biased region" description="Basic and acidic residues" evidence="1">
    <location>
        <begin position="1"/>
        <end position="12"/>
    </location>
</feature>
<dbReference type="Gramene" id="Zm00001eb033800_T001">
    <property type="protein sequence ID" value="Zm00001eb033800_P001"/>
    <property type="gene ID" value="Zm00001eb033800"/>
</dbReference>
<feature type="compositionally biased region" description="Basic and acidic residues" evidence="1">
    <location>
        <begin position="33"/>
        <end position="48"/>
    </location>
</feature>
<feature type="compositionally biased region" description="Polar residues" evidence="1">
    <location>
        <begin position="55"/>
        <end position="67"/>
    </location>
</feature>
<evidence type="ECO:0000313" key="2">
    <source>
        <dbReference type="EnsemblPlants" id="Zm00001eb033800_P001"/>
    </source>
</evidence>
<proteinExistence type="predicted"/>
<dbReference type="Proteomes" id="UP000007305">
    <property type="component" value="Chromosome 1"/>
</dbReference>
<dbReference type="AlphaFoldDB" id="A0A804LSR5"/>